<dbReference type="SUPFAM" id="SSF58113">
    <property type="entry name" value="Apolipoprotein A-I"/>
    <property type="match status" value="1"/>
</dbReference>
<protein>
    <submittedName>
        <fullName evidence="5">Uncharacterized protein</fullName>
    </submittedName>
</protein>
<keyword evidence="1" id="KW-0175">Coiled coil</keyword>
<dbReference type="EMBL" id="JAUHHV010000007">
    <property type="protein sequence ID" value="KAK1418352.1"/>
    <property type="molecule type" value="Genomic_DNA"/>
</dbReference>
<keyword evidence="3" id="KW-0812">Transmembrane</keyword>
<organism evidence="5 6">
    <name type="scientific">Tagetes erecta</name>
    <name type="common">African marigold</name>
    <dbReference type="NCBI Taxonomy" id="13708"/>
    <lineage>
        <taxon>Eukaryota</taxon>
        <taxon>Viridiplantae</taxon>
        <taxon>Streptophyta</taxon>
        <taxon>Embryophyta</taxon>
        <taxon>Tracheophyta</taxon>
        <taxon>Spermatophyta</taxon>
        <taxon>Magnoliopsida</taxon>
        <taxon>eudicotyledons</taxon>
        <taxon>Gunneridae</taxon>
        <taxon>Pentapetalae</taxon>
        <taxon>asterids</taxon>
        <taxon>campanulids</taxon>
        <taxon>Asterales</taxon>
        <taxon>Asteraceae</taxon>
        <taxon>Asteroideae</taxon>
        <taxon>Heliantheae alliance</taxon>
        <taxon>Tageteae</taxon>
        <taxon>Tagetes</taxon>
    </lineage>
</organism>
<feature type="region of interest" description="Disordered" evidence="2">
    <location>
        <begin position="462"/>
        <end position="487"/>
    </location>
</feature>
<keyword evidence="3" id="KW-0472">Membrane</keyword>
<evidence type="ECO:0000256" key="1">
    <source>
        <dbReference type="SAM" id="Coils"/>
    </source>
</evidence>
<keyword evidence="4" id="KW-0732">Signal</keyword>
<name>A0AAD8NRF5_TARER</name>
<dbReference type="PANTHER" id="PTHR34360">
    <property type="entry name" value="OS08G0519400 PROTEIN"/>
    <property type="match status" value="1"/>
</dbReference>
<evidence type="ECO:0000313" key="6">
    <source>
        <dbReference type="Proteomes" id="UP001229421"/>
    </source>
</evidence>
<dbReference type="AlphaFoldDB" id="A0AAD8NRF5"/>
<proteinExistence type="predicted"/>
<feature type="transmembrane region" description="Helical" evidence="3">
    <location>
        <begin position="432"/>
        <end position="456"/>
    </location>
</feature>
<comment type="caution">
    <text evidence="5">The sequence shown here is derived from an EMBL/GenBank/DDBJ whole genome shotgun (WGS) entry which is preliminary data.</text>
</comment>
<sequence length="487" mass="56975">MWVKYKTIELLVLIMDLGVVTSSSVQNIKKNCHFRFIFLSSIFTLMAASKRRIFFFVCIITLFLFAHVSSQTLDDDHDSSLQIKHNQLQSKILNLESSIDERSREINSKDERIKQLESAVLEKSTTLTSLHSEIQSLQNKESFYAKELEGEAHARASELAKQVESLKEEIAKQNTQKETLEARINAAETKIAELNMKLEKLQRVNEEQKIRIRDTEHALQKAEEERIRVRLNAARYSKELAEVHETWLPSWLVAHLVHYQSVLVTHWNVYGRPALDIAAQKALETQAQVRKWARPYIDEFHSKWIPTIKDQWVTFVTDTEPYVQKLTSKTVEIYKETKKSLRPHITNIQSVLGQYIKEAKKLTNPYINQISKTLGPHINKAHIFLKPYTKKILRGYRRFSKTTLKYHRQMRANISKMLKENEFTRPLASNEVVWFMASALMVFPVMVLLTWLSSLFSKKPRRRTRTHVGHSRRRTKRVHPDKANTSR</sequence>
<feature type="chain" id="PRO_5042286362" evidence="4">
    <location>
        <begin position="23"/>
        <end position="487"/>
    </location>
</feature>
<evidence type="ECO:0000256" key="4">
    <source>
        <dbReference type="SAM" id="SignalP"/>
    </source>
</evidence>
<keyword evidence="6" id="KW-1185">Reference proteome</keyword>
<feature type="compositionally biased region" description="Basic residues" evidence="2">
    <location>
        <begin position="462"/>
        <end position="477"/>
    </location>
</feature>
<feature type="transmembrane region" description="Helical" evidence="3">
    <location>
        <begin position="53"/>
        <end position="70"/>
    </location>
</feature>
<feature type="signal peptide" evidence="4">
    <location>
        <begin position="1"/>
        <end position="22"/>
    </location>
</feature>
<feature type="coiled-coil region" evidence="1">
    <location>
        <begin position="156"/>
        <end position="239"/>
    </location>
</feature>
<keyword evidence="3" id="KW-1133">Transmembrane helix</keyword>
<dbReference type="Gene3D" id="1.10.287.1490">
    <property type="match status" value="1"/>
</dbReference>
<feature type="coiled-coil region" evidence="1">
    <location>
        <begin position="85"/>
        <end position="119"/>
    </location>
</feature>
<evidence type="ECO:0000313" key="5">
    <source>
        <dbReference type="EMBL" id="KAK1418352.1"/>
    </source>
</evidence>
<reference evidence="5" key="1">
    <citation type="journal article" date="2023" name="bioRxiv">
        <title>Improved chromosome-level genome assembly for marigold (Tagetes erecta).</title>
        <authorList>
            <person name="Jiang F."/>
            <person name="Yuan L."/>
            <person name="Wang S."/>
            <person name="Wang H."/>
            <person name="Xu D."/>
            <person name="Wang A."/>
            <person name="Fan W."/>
        </authorList>
    </citation>
    <scope>NUCLEOTIDE SEQUENCE</scope>
    <source>
        <strain evidence="5">WSJ</strain>
        <tissue evidence="5">Leaf</tissue>
    </source>
</reference>
<accession>A0AAD8NRF5</accession>
<gene>
    <name evidence="5" type="ORF">QVD17_27495</name>
</gene>
<evidence type="ECO:0000256" key="3">
    <source>
        <dbReference type="SAM" id="Phobius"/>
    </source>
</evidence>
<feature type="compositionally biased region" description="Basic and acidic residues" evidence="2">
    <location>
        <begin position="478"/>
        <end position="487"/>
    </location>
</feature>
<dbReference type="PANTHER" id="PTHR34360:SF16">
    <property type="entry name" value="MYOSIN HEAVY CHAIN-RELATED PROTEIN"/>
    <property type="match status" value="1"/>
</dbReference>
<evidence type="ECO:0000256" key="2">
    <source>
        <dbReference type="SAM" id="MobiDB-lite"/>
    </source>
</evidence>
<dbReference type="Proteomes" id="UP001229421">
    <property type="component" value="Unassembled WGS sequence"/>
</dbReference>
<dbReference type="Gene3D" id="1.20.5.1230">
    <property type="entry name" value="Apolipoprotein A-I"/>
    <property type="match status" value="1"/>
</dbReference>